<gene>
    <name evidence="3" type="ORF">CYMTET_51948</name>
</gene>
<name>A0AAE0ERK3_9CHLO</name>
<sequence>MAAAASLYGDSHMDGHGGHEVPWRDGDALGVSFQRASQSHGAHIVGLVWQVAGFHHAQRGLWYVPLLRLGLAMLAVHFAATVAPLGYVLVAAIHVGKHGLPGVRLAYGGPALAALHTRVSRVLAVAQQVSAAGPATLAAIPRRMQKPRFAARLRRLQLAVACYRVAHFAYVALVLAQVIYISAGGGLGRCAHTGLVLWPAAKVYKAQQENLGPVQGWDSPSLTNLAATCARRDVDSTSSMACNVVGMKTSTDPEPTEDHEEHGLNTARPARQGNNDP</sequence>
<keyword evidence="2" id="KW-0812">Transmembrane</keyword>
<reference evidence="3 4" key="1">
    <citation type="journal article" date="2015" name="Genome Biol. Evol.">
        <title>Comparative Genomics of a Bacterivorous Green Alga Reveals Evolutionary Causalities and Consequences of Phago-Mixotrophic Mode of Nutrition.</title>
        <authorList>
            <person name="Burns J.A."/>
            <person name="Paasch A."/>
            <person name="Narechania A."/>
            <person name="Kim E."/>
        </authorList>
    </citation>
    <scope>NUCLEOTIDE SEQUENCE [LARGE SCALE GENOMIC DNA]</scope>
    <source>
        <strain evidence="3 4">PLY_AMNH</strain>
    </source>
</reference>
<accession>A0AAE0ERK3</accession>
<evidence type="ECO:0000256" key="2">
    <source>
        <dbReference type="SAM" id="Phobius"/>
    </source>
</evidence>
<dbReference type="EMBL" id="LGRX02034360">
    <property type="protein sequence ID" value="KAK3238011.1"/>
    <property type="molecule type" value="Genomic_DNA"/>
</dbReference>
<evidence type="ECO:0000313" key="4">
    <source>
        <dbReference type="Proteomes" id="UP001190700"/>
    </source>
</evidence>
<dbReference type="AlphaFoldDB" id="A0AAE0ERK3"/>
<feature type="region of interest" description="Disordered" evidence="1">
    <location>
        <begin position="246"/>
        <end position="277"/>
    </location>
</feature>
<keyword evidence="2" id="KW-1133">Transmembrane helix</keyword>
<evidence type="ECO:0000313" key="3">
    <source>
        <dbReference type="EMBL" id="KAK3238011.1"/>
    </source>
</evidence>
<dbReference type="Proteomes" id="UP001190700">
    <property type="component" value="Unassembled WGS sequence"/>
</dbReference>
<comment type="caution">
    <text evidence="3">The sequence shown here is derived from an EMBL/GenBank/DDBJ whole genome shotgun (WGS) entry which is preliminary data.</text>
</comment>
<proteinExistence type="predicted"/>
<feature type="transmembrane region" description="Helical" evidence="2">
    <location>
        <begin position="69"/>
        <end position="95"/>
    </location>
</feature>
<organism evidence="3 4">
    <name type="scientific">Cymbomonas tetramitiformis</name>
    <dbReference type="NCBI Taxonomy" id="36881"/>
    <lineage>
        <taxon>Eukaryota</taxon>
        <taxon>Viridiplantae</taxon>
        <taxon>Chlorophyta</taxon>
        <taxon>Pyramimonadophyceae</taxon>
        <taxon>Pyramimonadales</taxon>
        <taxon>Pyramimonadaceae</taxon>
        <taxon>Cymbomonas</taxon>
    </lineage>
</organism>
<keyword evidence="4" id="KW-1185">Reference proteome</keyword>
<feature type="transmembrane region" description="Helical" evidence="2">
    <location>
        <begin position="161"/>
        <end position="183"/>
    </location>
</feature>
<protein>
    <submittedName>
        <fullName evidence="3">Uncharacterized protein</fullName>
    </submittedName>
</protein>
<keyword evidence="2" id="KW-0472">Membrane</keyword>
<evidence type="ECO:0000256" key="1">
    <source>
        <dbReference type="SAM" id="MobiDB-lite"/>
    </source>
</evidence>